<dbReference type="InterPro" id="IPR036291">
    <property type="entry name" value="NAD(P)-bd_dom_sf"/>
</dbReference>
<dbReference type="Gene3D" id="3.40.50.720">
    <property type="entry name" value="NAD(P)-binding Rossmann-like Domain"/>
    <property type="match status" value="1"/>
</dbReference>
<name>A0A2S6I6A0_9BACT</name>
<gene>
    <name evidence="3" type="ORF">CLV84_3611</name>
</gene>
<organism evidence="3 4">
    <name type="scientific">Neolewinella xylanilytica</name>
    <dbReference type="NCBI Taxonomy" id="1514080"/>
    <lineage>
        <taxon>Bacteria</taxon>
        <taxon>Pseudomonadati</taxon>
        <taxon>Bacteroidota</taxon>
        <taxon>Saprospiria</taxon>
        <taxon>Saprospirales</taxon>
        <taxon>Lewinellaceae</taxon>
        <taxon>Neolewinella</taxon>
    </lineage>
</organism>
<dbReference type="InterPro" id="IPR013021">
    <property type="entry name" value="Myo-inos-1-P_Synthase_GAPDH"/>
</dbReference>
<sequence>MTKQHSQPNSANLGIAIIGLGGAVATTAVAGTELIRKGLQDTTGLPLAEHDQLDLIDYGNVYFRGWDLFEDDLYAAAANHRVLSSEQLASVRPALSEMRPWKAISNRDYCEGVVCDEDSKGTHREHVDSIGRQLREFAGEIGGRVVVINLASTEHALDVSDQIYQTVAAFEQALTQNHPGISPAMLYAYACIQHGVPYGNFTPSRAADIPALRRLAAEKNVPVAGKDGKTGQTYIKTVLAPALRARALRVRGWFSTNILGNRDGEALRQPKSLENKIGTKGDVLANCLGYPVEDHLVKINYYRPRGDDKEAWDNIDIDGFLGQPMQIKVNFLCKDSILAAPLAIEIARCLELASRRGQGGVIEELGVFFKAPMTGDGREPNHNFTEQHLTLLAWLEKNSRVASESGRENAASDSVA</sequence>
<dbReference type="EMBL" id="PTJC01000006">
    <property type="protein sequence ID" value="PPK86675.1"/>
    <property type="molecule type" value="Genomic_DNA"/>
</dbReference>
<comment type="caution">
    <text evidence="3">The sequence shown here is derived from an EMBL/GenBank/DDBJ whole genome shotgun (WGS) entry which is preliminary data.</text>
</comment>
<dbReference type="GO" id="GO:0006021">
    <property type="term" value="P:inositol biosynthetic process"/>
    <property type="evidence" value="ECO:0007669"/>
    <property type="project" value="InterPro"/>
</dbReference>
<dbReference type="RefSeq" id="WP_104421094.1">
    <property type="nucleotide sequence ID" value="NZ_PTJC01000006.1"/>
</dbReference>
<accession>A0A2S6I6A0</accession>
<reference evidence="3 4" key="1">
    <citation type="submission" date="2018-02" db="EMBL/GenBank/DDBJ databases">
        <title>Genomic Encyclopedia of Archaeal and Bacterial Type Strains, Phase II (KMG-II): from individual species to whole genera.</title>
        <authorList>
            <person name="Goeker M."/>
        </authorList>
    </citation>
    <scope>NUCLEOTIDE SEQUENCE [LARGE SCALE GENOMIC DNA]</scope>
    <source>
        <strain evidence="3 4">DSM 29526</strain>
    </source>
</reference>
<protein>
    <submittedName>
        <fullName evidence="3">Myo-inositol-1-phosphate synthase</fullName>
    </submittedName>
</protein>
<dbReference type="Pfam" id="PF07994">
    <property type="entry name" value="NAD_binding_5"/>
    <property type="match status" value="1"/>
</dbReference>
<evidence type="ECO:0000313" key="3">
    <source>
        <dbReference type="EMBL" id="PPK86675.1"/>
    </source>
</evidence>
<dbReference type="Pfam" id="PF01658">
    <property type="entry name" value="Inos-1-P_synth"/>
    <property type="match status" value="1"/>
</dbReference>
<dbReference type="PANTHER" id="PTHR11510">
    <property type="entry name" value="MYO-INOSITOL-1 PHOSPHATE SYNTHASE"/>
    <property type="match status" value="1"/>
</dbReference>
<dbReference type="Gene3D" id="3.30.360.10">
    <property type="entry name" value="Dihydrodipicolinate Reductase, domain 2"/>
    <property type="match status" value="1"/>
</dbReference>
<dbReference type="Proteomes" id="UP000237662">
    <property type="component" value="Unassembled WGS sequence"/>
</dbReference>
<dbReference type="SUPFAM" id="SSF51735">
    <property type="entry name" value="NAD(P)-binding Rossmann-fold domains"/>
    <property type="match status" value="1"/>
</dbReference>
<evidence type="ECO:0000313" key="4">
    <source>
        <dbReference type="Proteomes" id="UP000237662"/>
    </source>
</evidence>
<dbReference type="AlphaFoldDB" id="A0A2S6I6A0"/>
<keyword evidence="4" id="KW-1185">Reference proteome</keyword>
<comment type="similarity">
    <text evidence="1">Belongs to the myo-inositol 1-phosphate synthase family.</text>
</comment>
<dbReference type="OrthoDB" id="729130at2"/>
<dbReference type="GO" id="GO:0004512">
    <property type="term" value="F:inositol-3-phosphate synthase activity"/>
    <property type="evidence" value="ECO:0007669"/>
    <property type="project" value="InterPro"/>
</dbReference>
<dbReference type="SUPFAM" id="SSF55347">
    <property type="entry name" value="Glyceraldehyde-3-phosphate dehydrogenase-like, C-terminal domain"/>
    <property type="match status" value="1"/>
</dbReference>
<dbReference type="PIRSF" id="PIRSF015578">
    <property type="entry name" value="Myoinos-ppht_syn"/>
    <property type="match status" value="1"/>
</dbReference>
<evidence type="ECO:0000256" key="1">
    <source>
        <dbReference type="ARBA" id="ARBA00010813"/>
    </source>
</evidence>
<dbReference type="GO" id="GO:0008654">
    <property type="term" value="P:phospholipid biosynthetic process"/>
    <property type="evidence" value="ECO:0007669"/>
    <property type="project" value="InterPro"/>
</dbReference>
<feature type="domain" description="Myo-inositol-1-phosphate synthase GAPDH-like" evidence="2">
    <location>
        <begin position="231"/>
        <end position="336"/>
    </location>
</feature>
<dbReference type="InterPro" id="IPR002587">
    <property type="entry name" value="Myo-inos-1-P_Synthase"/>
</dbReference>
<proteinExistence type="inferred from homology"/>
<evidence type="ECO:0000259" key="2">
    <source>
        <dbReference type="Pfam" id="PF01658"/>
    </source>
</evidence>